<evidence type="ECO:0000313" key="3">
    <source>
        <dbReference type="Proteomes" id="UP001550739"/>
    </source>
</evidence>
<protein>
    <recommendedName>
        <fullName evidence="4">Lipoprotein</fullName>
    </recommendedName>
</protein>
<evidence type="ECO:0000256" key="1">
    <source>
        <dbReference type="SAM" id="SignalP"/>
    </source>
</evidence>
<evidence type="ECO:0000313" key="2">
    <source>
        <dbReference type="EMBL" id="MEU3783255.1"/>
    </source>
</evidence>
<accession>A0ABV2ZME4</accession>
<dbReference type="SUPFAM" id="SSF56601">
    <property type="entry name" value="beta-lactamase/transpeptidase-like"/>
    <property type="match status" value="1"/>
</dbReference>
<keyword evidence="1" id="KW-0732">Signal</keyword>
<reference evidence="2 3" key="1">
    <citation type="submission" date="2024-06" db="EMBL/GenBank/DDBJ databases">
        <title>The Natural Products Discovery Center: Release of the First 8490 Sequenced Strains for Exploring Actinobacteria Biosynthetic Diversity.</title>
        <authorList>
            <person name="Kalkreuter E."/>
            <person name="Kautsar S.A."/>
            <person name="Yang D."/>
            <person name="Bader C.D."/>
            <person name="Teijaro C.N."/>
            <person name="Fluegel L."/>
            <person name="Davis C.M."/>
            <person name="Simpson J.R."/>
            <person name="Lauterbach L."/>
            <person name="Steele A.D."/>
            <person name="Gui C."/>
            <person name="Meng S."/>
            <person name="Li G."/>
            <person name="Viehrig K."/>
            <person name="Ye F."/>
            <person name="Su P."/>
            <person name="Kiefer A.F."/>
            <person name="Nichols A."/>
            <person name="Cepeda A.J."/>
            <person name="Yan W."/>
            <person name="Fan B."/>
            <person name="Jiang Y."/>
            <person name="Adhikari A."/>
            <person name="Zheng C.-J."/>
            <person name="Schuster L."/>
            <person name="Cowan T.M."/>
            <person name="Smanski M.J."/>
            <person name="Chevrette M.G."/>
            <person name="De Carvalho L.P.S."/>
            <person name="Shen B."/>
        </authorList>
    </citation>
    <scope>NUCLEOTIDE SEQUENCE [LARGE SCALE GENOMIC DNA]</scope>
    <source>
        <strain evidence="2 3">NPDC033843</strain>
    </source>
</reference>
<comment type="caution">
    <text evidence="2">The sequence shown here is derived from an EMBL/GenBank/DDBJ whole genome shotgun (WGS) entry which is preliminary data.</text>
</comment>
<gene>
    <name evidence="2" type="ORF">AB0E89_22370</name>
</gene>
<organism evidence="2 3">
    <name type="scientific">Streptomyces sp. 900129855</name>
    <dbReference type="NCBI Taxonomy" id="3155129"/>
    <lineage>
        <taxon>Bacteria</taxon>
        <taxon>Bacillati</taxon>
        <taxon>Actinomycetota</taxon>
        <taxon>Actinomycetes</taxon>
        <taxon>Kitasatosporales</taxon>
        <taxon>Streptomycetaceae</taxon>
        <taxon>Streptomyces</taxon>
    </lineage>
</organism>
<dbReference type="InterPro" id="IPR012338">
    <property type="entry name" value="Beta-lactam/transpept-like"/>
</dbReference>
<keyword evidence="3" id="KW-1185">Reference proteome</keyword>
<dbReference type="Gene3D" id="3.40.710.10">
    <property type="entry name" value="DD-peptidase/beta-lactamase superfamily"/>
    <property type="match status" value="1"/>
</dbReference>
<feature type="chain" id="PRO_5046750379" description="Lipoprotein" evidence="1">
    <location>
        <begin position="40"/>
        <end position="413"/>
    </location>
</feature>
<feature type="signal peptide" evidence="1">
    <location>
        <begin position="1"/>
        <end position="39"/>
    </location>
</feature>
<dbReference type="RefSeq" id="WP_361704280.1">
    <property type="nucleotide sequence ID" value="NZ_JBEZVE010000011.1"/>
</dbReference>
<dbReference type="Proteomes" id="UP001550739">
    <property type="component" value="Unassembled WGS sequence"/>
</dbReference>
<proteinExistence type="predicted"/>
<evidence type="ECO:0008006" key="4">
    <source>
        <dbReference type="Google" id="ProtNLM"/>
    </source>
</evidence>
<dbReference type="EMBL" id="JBEZVE010000011">
    <property type="protein sequence ID" value="MEU3783255.1"/>
    <property type="molecule type" value="Genomic_DNA"/>
</dbReference>
<name>A0ABV2ZME4_9ACTN</name>
<sequence>MYGSVRGRRRGVRGGLAVVWRWCLLAAVLVGAAAPTAHASGAAPVAPRDAPTAARAVEVPAGVTAGVAVFDRQTATFTEQLNPRMRFRSASVVKLLIALDHLWNLGPDYSLPADDRARLDTMLRSSDDASASYYWAQNGGSAIVTRMVARLGLADTAGPPAGYPGFWGYTALSAADTVRIYRYLLDSAPEPVRTLVMGDLRQSTRCGTDGFDQRFGIPASFEKPWAVKQGWSGFGDSGNCTETTAVTGATPAKTGAGARAGARAGAGAGAGADDVDLTQRALHTTGTVGAGDRSIVAVFTLQPTSTTFGAAYTNLNRLVRSLNVPGGVHPAGTWFGTWGTDVRVRAGTTTSSTALTKLPAGVEVLIRCQKQGQQVEVPPYVNDWWAYLPLYGGYITNIYVRSPDNQLPGVPLC</sequence>